<dbReference type="NCBIfam" id="TIGR00526">
    <property type="entry name" value="folB_dom"/>
    <property type="match status" value="1"/>
</dbReference>
<evidence type="ECO:0000256" key="5">
    <source>
        <dbReference type="ARBA" id="ARBA00023239"/>
    </source>
</evidence>
<dbReference type="GO" id="GO:0046654">
    <property type="term" value="P:tetrahydrofolate biosynthetic process"/>
    <property type="evidence" value="ECO:0007669"/>
    <property type="project" value="UniProtKB-UniRule"/>
</dbReference>
<evidence type="ECO:0000256" key="1">
    <source>
        <dbReference type="ARBA" id="ARBA00001353"/>
    </source>
</evidence>
<dbReference type="Gene3D" id="3.30.1130.10">
    <property type="match status" value="1"/>
</dbReference>
<dbReference type="Pfam" id="PF02152">
    <property type="entry name" value="FolB"/>
    <property type="match status" value="1"/>
</dbReference>
<evidence type="ECO:0000256" key="4">
    <source>
        <dbReference type="ARBA" id="ARBA00022909"/>
    </source>
</evidence>
<dbReference type="GO" id="GO:0004150">
    <property type="term" value="F:dihydroneopterin aldolase activity"/>
    <property type="evidence" value="ECO:0007669"/>
    <property type="project" value="UniProtKB-UniRule"/>
</dbReference>
<protein>
    <recommendedName>
        <fullName evidence="6">7,8-dihydroneopterin aldolase</fullName>
        <ecNumber evidence="6">4.1.2.25</ecNumber>
    </recommendedName>
</protein>
<accession>A0A937AEP4</accession>
<keyword evidence="4 6" id="KW-0289">Folate biosynthesis</keyword>
<dbReference type="EC" id="4.1.2.25" evidence="6"/>
<comment type="catalytic activity">
    <reaction evidence="1 6">
        <text>7,8-dihydroneopterin = 6-hydroxymethyl-7,8-dihydropterin + glycolaldehyde</text>
        <dbReference type="Rhea" id="RHEA:10540"/>
        <dbReference type="ChEBI" id="CHEBI:17001"/>
        <dbReference type="ChEBI" id="CHEBI:17071"/>
        <dbReference type="ChEBI" id="CHEBI:44841"/>
        <dbReference type="EC" id="4.1.2.25"/>
    </reaction>
</comment>
<dbReference type="GO" id="GO:0046656">
    <property type="term" value="P:folic acid biosynthetic process"/>
    <property type="evidence" value="ECO:0007669"/>
    <property type="project" value="UniProtKB-UniRule"/>
</dbReference>
<evidence type="ECO:0000313" key="8">
    <source>
        <dbReference type="EMBL" id="MBL0765134.1"/>
    </source>
</evidence>
<organism evidence="8 9">
    <name type="scientific">Marivirga atlantica</name>
    <dbReference type="NCBI Taxonomy" id="1548457"/>
    <lineage>
        <taxon>Bacteria</taxon>
        <taxon>Pseudomonadati</taxon>
        <taxon>Bacteroidota</taxon>
        <taxon>Cytophagia</taxon>
        <taxon>Cytophagales</taxon>
        <taxon>Marivirgaceae</taxon>
        <taxon>Marivirga</taxon>
    </lineage>
</organism>
<dbReference type="InterPro" id="IPR006156">
    <property type="entry name" value="Dihydroneopterin_aldolase"/>
</dbReference>
<evidence type="ECO:0000256" key="2">
    <source>
        <dbReference type="ARBA" id="ARBA00005013"/>
    </source>
</evidence>
<dbReference type="SUPFAM" id="SSF55620">
    <property type="entry name" value="Tetrahydrobiopterin biosynthesis enzymes-like"/>
    <property type="match status" value="1"/>
</dbReference>
<dbReference type="InterPro" id="IPR006157">
    <property type="entry name" value="FolB_dom"/>
</dbReference>
<dbReference type="EMBL" id="JAERQG010000002">
    <property type="protein sequence ID" value="MBL0765134.1"/>
    <property type="molecule type" value="Genomic_DNA"/>
</dbReference>
<evidence type="ECO:0000256" key="6">
    <source>
        <dbReference type="RuleBase" id="RU362079"/>
    </source>
</evidence>
<comment type="function">
    <text evidence="6">Catalyzes the conversion of 7,8-dihydroneopterin to 6-hydroxymethyl-7,8-dihydropterin.</text>
</comment>
<keyword evidence="5 6" id="KW-0456">Lyase</keyword>
<evidence type="ECO:0000259" key="7">
    <source>
        <dbReference type="SMART" id="SM00905"/>
    </source>
</evidence>
<dbReference type="AlphaFoldDB" id="A0A937AEP4"/>
<proteinExistence type="inferred from homology"/>
<dbReference type="PANTHER" id="PTHR42844:SF1">
    <property type="entry name" value="DIHYDRONEOPTERIN ALDOLASE 1-RELATED"/>
    <property type="match status" value="1"/>
</dbReference>
<dbReference type="NCBIfam" id="TIGR00525">
    <property type="entry name" value="folB"/>
    <property type="match status" value="1"/>
</dbReference>
<dbReference type="SMART" id="SM00905">
    <property type="entry name" value="FolB"/>
    <property type="match status" value="1"/>
</dbReference>
<comment type="pathway">
    <text evidence="2 6">Cofactor biosynthesis; tetrahydrofolate biosynthesis; 2-amino-4-hydroxy-6-hydroxymethyl-7,8-dihydropteridine diphosphate from 7,8-dihydroneopterin triphosphate: step 3/4.</text>
</comment>
<comment type="similarity">
    <text evidence="3 6">Belongs to the DHNA family.</text>
</comment>
<gene>
    <name evidence="8" type="primary">folB</name>
    <name evidence="8" type="ORF">JKP34_07730</name>
</gene>
<keyword evidence="9" id="KW-1185">Reference proteome</keyword>
<dbReference type="RefSeq" id="WP_201919476.1">
    <property type="nucleotide sequence ID" value="NZ_JAERQG010000002.1"/>
</dbReference>
<dbReference type="Proteomes" id="UP000642920">
    <property type="component" value="Unassembled WGS sequence"/>
</dbReference>
<name>A0A937AEP4_9BACT</name>
<reference evidence="8" key="1">
    <citation type="submission" date="2021-01" db="EMBL/GenBank/DDBJ databases">
        <title>Marivirga sp. nov., isolated from intertidal surface sediments.</title>
        <authorList>
            <person name="Zhang M."/>
        </authorList>
    </citation>
    <scope>NUCLEOTIDE SEQUENCE</scope>
    <source>
        <strain evidence="8">SM1354</strain>
    </source>
</reference>
<comment type="caution">
    <text evidence="8">The sequence shown here is derived from an EMBL/GenBank/DDBJ whole genome shotgun (WGS) entry which is preliminary data.</text>
</comment>
<dbReference type="GO" id="GO:0005737">
    <property type="term" value="C:cytoplasm"/>
    <property type="evidence" value="ECO:0007669"/>
    <property type="project" value="TreeGrafter"/>
</dbReference>
<dbReference type="InterPro" id="IPR043133">
    <property type="entry name" value="GTP-CH-I_C/QueF"/>
</dbReference>
<evidence type="ECO:0000256" key="3">
    <source>
        <dbReference type="ARBA" id="ARBA00005708"/>
    </source>
</evidence>
<dbReference type="PANTHER" id="PTHR42844">
    <property type="entry name" value="DIHYDRONEOPTERIN ALDOLASE 1-RELATED"/>
    <property type="match status" value="1"/>
</dbReference>
<feature type="domain" description="Dihydroneopterin aldolase/epimerase" evidence="7">
    <location>
        <begin position="6"/>
        <end position="116"/>
    </location>
</feature>
<sequence>MAKGKVTLSGMAFYGYHGYYTEENKLGNHYTVDLSVSTNFEHVKDELEGTINYEVLYQLTEKVMKEPFKLLETLAYKVVKSVFQEFSEAESVHITIKKNQPPIGAICDFAAVELDINRSELTD</sequence>
<evidence type="ECO:0000313" key="9">
    <source>
        <dbReference type="Proteomes" id="UP000642920"/>
    </source>
</evidence>